<feature type="region of interest" description="Disordered" evidence="1">
    <location>
        <begin position="1"/>
        <end position="55"/>
    </location>
</feature>
<feature type="transmembrane region" description="Helical" evidence="2">
    <location>
        <begin position="651"/>
        <end position="675"/>
    </location>
</feature>
<dbReference type="InterPro" id="IPR038765">
    <property type="entry name" value="Papain-like_cys_pep_sf"/>
</dbReference>
<keyword evidence="5" id="KW-1185">Reference proteome</keyword>
<feature type="transmembrane region" description="Helical" evidence="2">
    <location>
        <begin position="86"/>
        <end position="107"/>
    </location>
</feature>
<dbReference type="KEGG" id="cphy:B5808_07600"/>
<feature type="region of interest" description="Disordered" evidence="1">
    <location>
        <begin position="388"/>
        <end position="409"/>
    </location>
</feature>
<dbReference type="PANTHER" id="PTHR42736:SF1">
    <property type="entry name" value="PROTEIN-GLUTAMINE GAMMA-GLUTAMYLTRANSFERASE"/>
    <property type="match status" value="1"/>
</dbReference>
<feature type="transmembrane region" description="Helical" evidence="2">
    <location>
        <begin position="171"/>
        <end position="193"/>
    </location>
</feature>
<dbReference type="STRING" id="1619308.B5808_07600"/>
<evidence type="ECO:0000313" key="4">
    <source>
        <dbReference type="EMBL" id="ARJ05083.1"/>
    </source>
</evidence>
<keyword evidence="2" id="KW-0472">Membrane</keyword>
<dbReference type="Proteomes" id="UP000192775">
    <property type="component" value="Chromosome"/>
</dbReference>
<keyword evidence="2" id="KW-1133">Transmembrane helix</keyword>
<dbReference type="SUPFAM" id="SSF54001">
    <property type="entry name" value="Cysteine proteinases"/>
    <property type="match status" value="1"/>
</dbReference>
<accession>A0A1X9LIT2</accession>
<keyword evidence="2" id="KW-0812">Transmembrane</keyword>
<evidence type="ECO:0000256" key="2">
    <source>
        <dbReference type="SAM" id="Phobius"/>
    </source>
</evidence>
<feature type="region of interest" description="Disordered" evidence="1">
    <location>
        <begin position="595"/>
        <end position="640"/>
    </location>
</feature>
<protein>
    <recommendedName>
        <fullName evidence="3">Transglutaminase-like domain-containing protein</fullName>
    </recommendedName>
</protein>
<feature type="transmembrane region" description="Helical" evidence="2">
    <location>
        <begin position="222"/>
        <end position="243"/>
    </location>
</feature>
<dbReference type="InterPro" id="IPR052901">
    <property type="entry name" value="Bact_TGase-like"/>
</dbReference>
<gene>
    <name evidence="4" type="ORF">B5808_07600</name>
</gene>
<dbReference type="Gene3D" id="3.10.620.30">
    <property type="match status" value="1"/>
</dbReference>
<feature type="domain" description="Transglutaminase-like" evidence="3">
    <location>
        <begin position="521"/>
        <end position="592"/>
    </location>
</feature>
<reference evidence="4 5" key="1">
    <citation type="submission" date="2017-04" db="EMBL/GenBank/DDBJ databases">
        <authorList>
            <person name="Afonso C.L."/>
            <person name="Miller P.J."/>
            <person name="Scott M.A."/>
            <person name="Spackman E."/>
            <person name="Goraichik I."/>
            <person name="Dimitrov K.M."/>
            <person name="Suarez D.L."/>
            <person name="Swayne D.E."/>
        </authorList>
    </citation>
    <scope>NUCLEOTIDE SEQUENCE [LARGE SCALE GENOMIC DNA]</scope>
    <source>
        <strain evidence="5">XA(T)</strain>
    </source>
</reference>
<evidence type="ECO:0000313" key="5">
    <source>
        <dbReference type="Proteomes" id="UP000192775"/>
    </source>
</evidence>
<proteinExistence type="predicted"/>
<dbReference type="RefSeq" id="WP_085019221.1">
    <property type="nucleotide sequence ID" value="NZ_BMHD01000001.1"/>
</dbReference>
<dbReference type="PANTHER" id="PTHR42736">
    <property type="entry name" value="PROTEIN-GLUTAMINE GAMMA-GLUTAMYLTRANSFERASE"/>
    <property type="match status" value="1"/>
</dbReference>
<dbReference type="AlphaFoldDB" id="A0A1X9LIT2"/>
<evidence type="ECO:0000259" key="3">
    <source>
        <dbReference type="SMART" id="SM00460"/>
    </source>
</evidence>
<evidence type="ECO:0000256" key="1">
    <source>
        <dbReference type="SAM" id="MobiDB-lite"/>
    </source>
</evidence>
<dbReference type="Pfam" id="PF01841">
    <property type="entry name" value="Transglut_core"/>
    <property type="match status" value="1"/>
</dbReference>
<feature type="transmembrane region" description="Helical" evidence="2">
    <location>
        <begin position="250"/>
        <end position="272"/>
    </location>
</feature>
<organism evidence="4 5">
    <name type="scientific">Cnuibacter physcomitrellae</name>
    <dbReference type="NCBI Taxonomy" id="1619308"/>
    <lineage>
        <taxon>Bacteria</taxon>
        <taxon>Bacillati</taxon>
        <taxon>Actinomycetota</taxon>
        <taxon>Actinomycetes</taxon>
        <taxon>Micrococcales</taxon>
        <taxon>Microbacteriaceae</taxon>
        <taxon>Cnuibacter</taxon>
    </lineage>
</organism>
<dbReference type="InterPro" id="IPR002931">
    <property type="entry name" value="Transglutaminase-like"/>
</dbReference>
<feature type="transmembrane region" description="Helical" evidence="2">
    <location>
        <begin position="61"/>
        <end position="80"/>
    </location>
</feature>
<dbReference type="SMART" id="SM00460">
    <property type="entry name" value="TGc"/>
    <property type="match status" value="1"/>
</dbReference>
<feature type="transmembrane region" description="Helical" evidence="2">
    <location>
        <begin position="114"/>
        <end position="132"/>
    </location>
</feature>
<feature type="transmembrane region" description="Helical" evidence="2">
    <location>
        <begin position="200"/>
        <end position="216"/>
    </location>
</feature>
<name>A0A1X9LIT2_9MICO</name>
<sequence>MSVLRPGGTRAPRGTSSASPARSAWTPSAARSPGPPLRSSATRSGGPSVPDRSSPSARRRALLALAAVGLVVIGAAAWWPVYASPWFLVCAGGALFAGVALAGAGAVARWRPHVVLLAVAGAWLLLGVPLAVPSQALWGVLPTPQGLVDLITTSATGWRALLTIDPPVGDFQALLVPLFVLVLAASASTVSLALRSARPALSLLPPVVVLLAGLAFGDGEPLAPLALGGAFALLALLALALLGSASISRTLVAGLLVLMTVAAGLGAGALVVGGSRAAVRDAVSQPFDPRRLDSPLSGFRADIVGPEADAVRLDVPSSLAGRLVSIARMDSYDGVVYRAGDSTEASSLFSRVPQSIGPALPGESEYSLTVEAAGGVWLPLPGAPSSIEFDAGAGSGTESTSPSGAAGVDPQDDLFYSRPLETAAVSTGLVAGTSYRVRSTLIDEIAEPADLVPGAAAAPSPTAPPEVAAWAADHADADADPAERLASLVDALRQGYVSHGQPGEPFSRSGHGADRIAELLTDAPMLGDDEQYAVAGALLAQQVGFPARVALGYRVPSNQDGADPIAVTGRDTVAWVEVLDAERGWVAIDVTPLERPVPDDVDEQQSTTVQPPRVLPPRSSDENIPPDTTTTQPTDRDEPQRDPFAELLRAVAIWTGLGAAVLAVLLSPFLAVIAAKVVRRSRRRRRGDPRDRAAQAWSEIRDAGVDARLLPRRTSTAPASTRAETASALDSPAARDIAVLVDRAQFAPTVPLPADLDRIWAQTDEERTRIMRTGGRWSRLRAAISLRSLRTYHGKGGRRTSE</sequence>
<dbReference type="EMBL" id="CP020715">
    <property type="protein sequence ID" value="ARJ05083.1"/>
    <property type="molecule type" value="Genomic_DNA"/>
</dbReference>